<evidence type="ECO:0000256" key="14">
    <source>
        <dbReference type="SAM" id="MobiDB-lite"/>
    </source>
</evidence>
<evidence type="ECO:0000256" key="10">
    <source>
        <dbReference type="ARBA" id="ARBA00038934"/>
    </source>
</evidence>
<dbReference type="RefSeq" id="XP_024080751.1">
    <property type="nucleotide sequence ID" value="XM_024224983.1"/>
</dbReference>
<evidence type="ECO:0000256" key="2">
    <source>
        <dbReference type="ARBA" id="ARBA00004496"/>
    </source>
</evidence>
<dbReference type="Proteomes" id="UP000494040">
    <property type="component" value="Unassembled WGS sequence"/>
</dbReference>
<evidence type="ECO:0000256" key="4">
    <source>
        <dbReference type="ARBA" id="ARBA00022679"/>
    </source>
</evidence>
<dbReference type="GO" id="GO:0005737">
    <property type="term" value="C:cytoplasm"/>
    <property type="evidence" value="ECO:0007669"/>
    <property type="project" value="UniProtKB-SubCell"/>
</dbReference>
<feature type="compositionally biased region" description="Polar residues" evidence="14">
    <location>
        <begin position="387"/>
        <end position="396"/>
    </location>
</feature>
<dbReference type="OrthoDB" id="2014201at2759"/>
<feature type="compositionally biased region" description="Polar residues" evidence="14">
    <location>
        <begin position="1091"/>
        <end position="1111"/>
    </location>
</feature>
<keyword evidence="5" id="KW-0479">Metal-binding</keyword>
<protein>
    <recommendedName>
        <fullName evidence="10">glycogenin glucosyltransferase</fullName>
        <ecNumber evidence="10">2.4.1.186</ecNumber>
    </recommendedName>
</protein>
<feature type="compositionally biased region" description="Low complexity" evidence="14">
    <location>
        <begin position="718"/>
        <end position="738"/>
    </location>
</feature>
<name>A0A8I6TIE1_CIMLE</name>
<evidence type="ECO:0000256" key="5">
    <source>
        <dbReference type="ARBA" id="ARBA00022723"/>
    </source>
</evidence>
<feature type="compositionally biased region" description="Basic and acidic residues" evidence="14">
    <location>
        <begin position="1045"/>
        <end position="1090"/>
    </location>
</feature>
<feature type="compositionally biased region" description="Basic and acidic residues" evidence="14">
    <location>
        <begin position="1119"/>
        <end position="1135"/>
    </location>
</feature>
<feature type="compositionally biased region" description="Polar residues" evidence="14">
    <location>
        <begin position="370"/>
        <end position="379"/>
    </location>
</feature>
<organism evidence="15 16">
    <name type="scientific">Cimex lectularius</name>
    <name type="common">Bed bug</name>
    <name type="synonym">Acanthia lectularia</name>
    <dbReference type="NCBI Taxonomy" id="79782"/>
    <lineage>
        <taxon>Eukaryota</taxon>
        <taxon>Metazoa</taxon>
        <taxon>Ecdysozoa</taxon>
        <taxon>Arthropoda</taxon>
        <taxon>Hexapoda</taxon>
        <taxon>Insecta</taxon>
        <taxon>Pterygota</taxon>
        <taxon>Neoptera</taxon>
        <taxon>Paraneoptera</taxon>
        <taxon>Hemiptera</taxon>
        <taxon>Heteroptera</taxon>
        <taxon>Panheteroptera</taxon>
        <taxon>Cimicomorpha</taxon>
        <taxon>Cimicidae</taxon>
        <taxon>Cimex</taxon>
    </lineage>
</organism>
<evidence type="ECO:0000256" key="3">
    <source>
        <dbReference type="ARBA" id="ARBA00022490"/>
    </source>
</evidence>
<dbReference type="AlphaFoldDB" id="A0A8I6TIE1"/>
<dbReference type="GO" id="GO:0046872">
    <property type="term" value="F:metal ion binding"/>
    <property type="evidence" value="ECO:0007669"/>
    <property type="project" value="UniProtKB-KW"/>
</dbReference>
<dbReference type="CDD" id="cd02537">
    <property type="entry name" value="GT8_Glycogenin"/>
    <property type="match status" value="1"/>
</dbReference>
<dbReference type="GO" id="GO:0005978">
    <property type="term" value="P:glycogen biosynthetic process"/>
    <property type="evidence" value="ECO:0007669"/>
    <property type="project" value="UniProtKB-KW"/>
</dbReference>
<keyword evidence="6" id="KW-0320">Glycogen biosynthesis</keyword>
<comment type="cofactor">
    <cofactor evidence="1">
        <name>Mn(2+)</name>
        <dbReference type="ChEBI" id="CHEBI:29035"/>
    </cofactor>
</comment>
<feature type="compositionally biased region" description="Low complexity" evidence="14">
    <location>
        <begin position="1030"/>
        <end position="1041"/>
    </location>
</feature>
<dbReference type="Gene3D" id="3.90.550.10">
    <property type="entry name" value="Spore Coat Polysaccharide Biosynthesis Protein SpsA, Chain A"/>
    <property type="match status" value="1"/>
</dbReference>
<evidence type="ECO:0000256" key="7">
    <source>
        <dbReference type="ARBA" id="ARBA00023180"/>
    </source>
</evidence>
<dbReference type="SUPFAM" id="SSF53448">
    <property type="entry name" value="Nucleotide-diphospho-sugar transferases"/>
    <property type="match status" value="1"/>
</dbReference>
<feature type="region of interest" description="Disordered" evidence="14">
    <location>
        <begin position="358"/>
        <end position="433"/>
    </location>
</feature>
<evidence type="ECO:0000256" key="12">
    <source>
        <dbReference type="ARBA" id="ARBA00052293"/>
    </source>
</evidence>
<proteinExistence type="inferred from homology"/>
<comment type="subcellular location">
    <subcellularLocation>
        <location evidence="2">Cytoplasm</location>
    </subcellularLocation>
</comment>
<dbReference type="Pfam" id="PF01501">
    <property type="entry name" value="Glyco_transf_8"/>
    <property type="match status" value="1"/>
</dbReference>
<dbReference type="GeneID" id="106662218"/>
<feature type="compositionally biased region" description="Low complexity" evidence="14">
    <location>
        <begin position="857"/>
        <end position="874"/>
    </location>
</feature>
<evidence type="ECO:0000256" key="13">
    <source>
        <dbReference type="ARBA" id="ARBA00057883"/>
    </source>
</evidence>
<dbReference type="EC" id="2.4.1.186" evidence="10"/>
<reference evidence="15" key="1">
    <citation type="submission" date="2022-01" db="UniProtKB">
        <authorList>
            <consortium name="EnsemblMetazoa"/>
        </authorList>
    </citation>
    <scope>IDENTIFICATION</scope>
</reference>
<comment type="catalytic activity">
    <reaction evidence="12">
        <text>L-tyrosyl-[glycogenin] + UDP-alpha-D-glucose = alpha-D-glucosyl-L-tyrosyl-[glycogenin] + UDP + H(+)</text>
        <dbReference type="Rhea" id="RHEA:23360"/>
        <dbReference type="Rhea" id="RHEA-COMP:14604"/>
        <dbReference type="Rhea" id="RHEA-COMP:14605"/>
        <dbReference type="ChEBI" id="CHEBI:15378"/>
        <dbReference type="ChEBI" id="CHEBI:46858"/>
        <dbReference type="ChEBI" id="CHEBI:58223"/>
        <dbReference type="ChEBI" id="CHEBI:58885"/>
        <dbReference type="ChEBI" id="CHEBI:140573"/>
        <dbReference type="EC" id="2.4.1.186"/>
    </reaction>
</comment>
<feature type="compositionally biased region" description="Polar residues" evidence="14">
    <location>
        <begin position="404"/>
        <end position="413"/>
    </location>
</feature>
<dbReference type="FunFam" id="3.90.550.10:FF:000092">
    <property type="entry name" value="Glycogenin 2"/>
    <property type="match status" value="1"/>
</dbReference>
<evidence type="ECO:0000256" key="11">
    <source>
        <dbReference type="ARBA" id="ARBA00050886"/>
    </source>
</evidence>
<dbReference type="GO" id="GO:0008466">
    <property type="term" value="F:glycogenin glucosyltransferase activity"/>
    <property type="evidence" value="ECO:0007669"/>
    <property type="project" value="UniProtKB-EC"/>
</dbReference>
<dbReference type="InterPro" id="IPR002495">
    <property type="entry name" value="Glyco_trans_8"/>
</dbReference>
<comment type="catalytic activity">
    <reaction evidence="11">
        <text>[1,4-alpha-D-glucosyl](n)-L-tyrosyl-[glycogenin] + UDP-alpha-D-glucose = [1,4-alpha-D-glucosyl](n+1)-L-tyrosyl-[glycogenin] + UDP + H(+)</text>
        <dbReference type="Rhea" id="RHEA:56560"/>
        <dbReference type="Rhea" id="RHEA-COMP:14606"/>
        <dbReference type="Rhea" id="RHEA-COMP:14607"/>
        <dbReference type="ChEBI" id="CHEBI:15378"/>
        <dbReference type="ChEBI" id="CHEBI:58223"/>
        <dbReference type="ChEBI" id="CHEBI:58885"/>
        <dbReference type="ChEBI" id="CHEBI:140574"/>
        <dbReference type="EC" id="2.4.1.186"/>
    </reaction>
</comment>
<comment type="function">
    <text evidence="13">Self-glucosylating initiator of glycogen synthesis. It catalyzes the formation of a short alpha (1,4)-glucosyl chain covalently attached via a glucose 1-O-tyrosyl linkage to internal tyrosine residues and these chains act as primers for the elongation reaction catalyzed by glycogen synthase.</text>
</comment>
<sequence>MTDKRAWVTLATNDSYAIGALVLANSLKLVNTTHELAVLVTPGVSPAMKEELGKVFNTVKDVDVLDSKDVANLALLARPELGVTFTKLHCWNLTQYSKCVFLDADTLVVQNADELFERDELSAAPDAGWPDCFNSGVFVFKPNNDTFKALVDFAVTKGSFDGGDQGLLNEFFGDWATKDIQKHLPFTYNMVCTASYSYLPAFKFFENKVKILHFIGVNKPWLQSEPTSSSMSSYLELWWNIFNGSVNKQLSNKMIINCTVYGDGQKASQNCTPPPPPPEPYQERYMFIDPWEQFQNQPNQEISSDQEVFTDTENFPINNTTQDQIALNSSNTNQEEQLHFTPTHNRNNNTFENRFTPYGQTKKGNETKNDTFTPNGQTKKGNETKNDTFTPNGQTKKGNETKNDTFTPNGQTKKGNEIKNDTFTPNGQTKKRNETKNGKLINTEIYFDKTNHSTTPIIKSTNNMNETFINKMLINDSIIPTATLCTDCSHPFVESNNLLEESELEYPEISGENGLAGALGGGQRAEVEEQWRKQNWEQGNIDYMGKDSFENIWKKISQTVGLPSAPVDTSKTDLLKQTTKEEVAKTVTSNVPLAPALEPLKSNAVPLLSESPKSDAVVPNAKAADALTSTVALKDEASPTLAVTKTETPAAPGTPKTEAPAAPGTPKTEAPAAPGSPKTEVPAAPAVPKADVSAAPGTPKTEAPAAPTMPKAEGSAVPSTPKTEAPAAPAMPKAEVPATPGVPKTETPVEPDTPKTEAPAALGSSKTEAPVAPGLPKTEVPASPGTQQTEAPLVLGSPKTEVPAAPSTPKTEAPALQETPKADAPVLPGSPKTETPVAPGTPKSDVLAAPSLPKSDAPVAPGSPSTVAPAAPSSLKTEGPVTQGTPKVEVPIAPGTPKTEVPEAPGTPKTEAPVLAGPPKTEAPPAPGTPKTEAPATPSAPKAEAPAVPSTPKSDTPVGLGGPKMEAATPQGTLTDAPMAPGTPKTEAPASPGTPKAEVPLAPSTPKTEAPAVPGSPKTEVPSAPATTKTESPVTSKSEPTPTEPTKDASKCLSKELPKTESNKSTEVVKPEAPKTEELPKPTDTQKTEAQKPNTNVPVQETPKQTVSNESVKLVASEPSKDKPNEEPKGSEKTTEPTAASEKNTVPGTPTVTPATPGSPFPEEVKLPSNQSEPQKPVASAATPVEAPVPPKRKGNQKGGNGKQGKNKK</sequence>
<evidence type="ECO:0000256" key="9">
    <source>
        <dbReference type="ARBA" id="ARBA00038162"/>
    </source>
</evidence>
<feature type="compositionally biased region" description="Low complexity" evidence="14">
    <location>
        <begin position="1145"/>
        <end position="1158"/>
    </location>
</feature>
<feature type="region of interest" description="Disordered" evidence="14">
    <location>
        <begin position="638"/>
        <end position="1209"/>
    </location>
</feature>
<evidence type="ECO:0000256" key="6">
    <source>
        <dbReference type="ARBA" id="ARBA00023056"/>
    </source>
</evidence>
<feature type="compositionally biased region" description="Low complexity" evidence="14">
    <location>
        <begin position="681"/>
        <end position="696"/>
    </location>
</feature>
<dbReference type="InterPro" id="IPR050587">
    <property type="entry name" value="GNT1/Glycosyltrans_8"/>
</dbReference>
<dbReference type="InterPro" id="IPR029044">
    <property type="entry name" value="Nucleotide-diphossugar_trans"/>
</dbReference>
<dbReference type="EnsemblMetazoa" id="XM_024224983.1">
    <property type="protein sequence ID" value="XP_024080751.1"/>
    <property type="gene ID" value="LOC106662218"/>
</dbReference>
<dbReference type="OMA" id="MPHTVHT"/>
<evidence type="ECO:0000313" key="15">
    <source>
        <dbReference type="EnsemblMetazoa" id="XP_024080751.1"/>
    </source>
</evidence>
<keyword evidence="16" id="KW-1185">Reference proteome</keyword>
<evidence type="ECO:0000313" key="16">
    <source>
        <dbReference type="Proteomes" id="UP000494040"/>
    </source>
</evidence>
<dbReference type="PANTHER" id="PTHR11183">
    <property type="entry name" value="GLYCOGENIN SUBFAMILY MEMBER"/>
    <property type="match status" value="1"/>
</dbReference>
<keyword evidence="3" id="KW-0963">Cytoplasm</keyword>
<evidence type="ECO:0000256" key="8">
    <source>
        <dbReference type="ARBA" id="ARBA00023211"/>
    </source>
</evidence>
<evidence type="ECO:0000256" key="1">
    <source>
        <dbReference type="ARBA" id="ARBA00001936"/>
    </source>
</evidence>
<comment type="similarity">
    <text evidence="9">Belongs to the glycosyltransferase 8 family. Glycogenin subfamily.</text>
</comment>
<accession>A0A8I6TIE1</accession>
<keyword evidence="4" id="KW-0808">Transferase</keyword>
<keyword evidence="8" id="KW-0464">Manganese</keyword>
<keyword evidence="7" id="KW-0325">Glycoprotein</keyword>